<evidence type="ECO:0000313" key="2">
    <source>
        <dbReference type="Proteomes" id="UP000239406"/>
    </source>
</evidence>
<sequence>MSYLKSLFCPTVDSVLAGINNLVKRLERVAKRSAEAAVAERRAIVSAQKRVEALDNETCRALETAQRIRETFRL</sequence>
<reference evidence="1 2" key="1">
    <citation type="submission" date="2018-02" db="EMBL/GenBank/DDBJ databases">
        <title>Reclassifiation of [Polyangium] brachysporum DSM 7029 as Guopingzhaonella breviflexa gen. nov., sp. nov., a member of the family Comamonadaceae.</title>
        <authorList>
            <person name="Tang B."/>
        </authorList>
    </citation>
    <scope>NUCLEOTIDE SEQUENCE [LARGE SCALE GENOMIC DNA]</scope>
    <source>
        <strain evidence="1 2">DSM 15344</strain>
    </source>
</reference>
<dbReference type="Proteomes" id="UP000239406">
    <property type="component" value="Unassembled WGS sequence"/>
</dbReference>
<dbReference type="AlphaFoldDB" id="A0A2S5T925"/>
<keyword evidence="2" id="KW-1185">Reference proteome</keyword>
<evidence type="ECO:0000313" key="1">
    <source>
        <dbReference type="EMBL" id="PPE71459.1"/>
    </source>
</evidence>
<organism evidence="1 2">
    <name type="scientific">Caldimonas thermodepolymerans</name>
    <dbReference type="NCBI Taxonomy" id="215580"/>
    <lineage>
        <taxon>Bacteria</taxon>
        <taxon>Pseudomonadati</taxon>
        <taxon>Pseudomonadota</taxon>
        <taxon>Betaproteobacteria</taxon>
        <taxon>Burkholderiales</taxon>
        <taxon>Sphaerotilaceae</taxon>
        <taxon>Caldimonas</taxon>
    </lineage>
</organism>
<gene>
    <name evidence="1" type="ORF">C1702_00195</name>
</gene>
<dbReference type="EMBL" id="PSNY01000001">
    <property type="protein sequence ID" value="PPE71459.1"/>
    <property type="molecule type" value="Genomic_DNA"/>
</dbReference>
<protein>
    <submittedName>
        <fullName evidence="1">Uncharacterized protein</fullName>
    </submittedName>
</protein>
<name>A0A2S5T925_9BURK</name>
<accession>A0A2S5T925</accession>
<comment type="caution">
    <text evidence="1">The sequence shown here is derived from an EMBL/GenBank/DDBJ whole genome shotgun (WGS) entry which is preliminary data.</text>
</comment>
<dbReference type="RefSeq" id="WP_104355653.1">
    <property type="nucleotide sequence ID" value="NZ_CP064338.1"/>
</dbReference>
<proteinExistence type="predicted"/>